<evidence type="ECO:0000256" key="2">
    <source>
        <dbReference type="SAM" id="MobiDB-lite"/>
    </source>
</evidence>
<feature type="compositionally biased region" description="Polar residues" evidence="2">
    <location>
        <begin position="73"/>
        <end position="82"/>
    </location>
</feature>
<feature type="region of interest" description="Disordered" evidence="2">
    <location>
        <begin position="111"/>
        <end position="241"/>
    </location>
</feature>
<reference evidence="3 4" key="1">
    <citation type="submission" date="2014-09" db="EMBL/GenBank/DDBJ databases">
        <authorList>
            <person name="Magalhaes I.L.F."/>
            <person name="Oliveira U."/>
            <person name="Santos F.R."/>
            <person name="Vidigal T.H.D.A."/>
            <person name="Brescovit A.D."/>
            <person name="Santos A.J."/>
        </authorList>
    </citation>
    <scope>NUCLEOTIDE SEQUENCE [LARGE SCALE GENOMIC DNA]</scope>
</reference>
<dbReference type="GO" id="GO:0034967">
    <property type="term" value="C:Set3 complex"/>
    <property type="evidence" value="ECO:0007669"/>
    <property type="project" value="TreeGrafter"/>
</dbReference>
<feature type="region of interest" description="Disordered" evidence="2">
    <location>
        <begin position="66"/>
        <end position="97"/>
    </location>
</feature>
<keyword evidence="4" id="KW-1185">Reference proteome</keyword>
<dbReference type="GO" id="GO:0006325">
    <property type="term" value="P:chromatin organization"/>
    <property type="evidence" value="ECO:0007669"/>
    <property type="project" value="UniProtKB-KW"/>
</dbReference>
<protein>
    <submittedName>
        <fullName evidence="3">Histone-lysine n-methyltransferase mll5</fullName>
    </submittedName>
</protein>
<dbReference type="AlphaFoldDB" id="A0A0P1BF04"/>
<keyword evidence="3" id="KW-0489">Methyltransferase</keyword>
<feature type="region of interest" description="Disordered" evidence="2">
    <location>
        <begin position="1"/>
        <end position="50"/>
    </location>
</feature>
<dbReference type="GO" id="GO:0070210">
    <property type="term" value="C:Rpd3L-Expanded complex"/>
    <property type="evidence" value="ECO:0007669"/>
    <property type="project" value="TreeGrafter"/>
</dbReference>
<dbReference type="Proteomes" id="UP000054845">
    <property type="component" value="Unassembled WGS sequence"/>
</dbReference>
<evidence type="ECO:0000313" key="3">
    <source>
        <dbReference type="EMBL" id="CEH13953.1"/>
    </source>
</evidence>
<organism evidence="3 4">
    <name type="scientific">Ceraceosorus bombacis</name>
    <dbReference type="NCBI Taxonomy" id="401625"/>
    <lineage>
        <taxon>Eukaryota</taxon>
        <taxon>Fungi</taxon>
        <taxon>Dikarya</taxon>
        <taxon>Basidiomycota</taxon>
        <taxon>Ustilaginomycotina</taxon>
        <taxon>Exobasidiomycetes</taxon>
        <taxon>Ceraceosorales</taxon>
        <taxon>Ceraceosoraceae</taxon>
        <taxon>Ceraceosorus</taxon>
    </lineage>
</organism>
<dbReference type="GO" id="GO:0008168">
    <property type="term" value="F:methyltransferase activity"/>
    <property type="evidence" value="ECO:0007669"/>
    <property type="project" value="UniProtKB-KW"/>
</dbReference>
<proteinExistence type="predicted"/>
<dbReference type="GO" id="GO:0032259">
    <property type="term" value="P:methylation"/>
    <property type="evidence" value="ECO:0007669"/>
    <property type="project" value="UniProtKB-KW"/>
</dbReference>
<dbReference type="InterPro" id="IPR011011">
    <property type="entry name" value="Znf_FYVE_PHD"/>
</dbReference>
<name>A0A0P1BF04_9BASI</name>
<dbReference type="EMBL" id="CCYA01000238">
    <property type="protein sequence ID" value="CEH13953.1"/>
    <property type="molecule type" value="Genomic_DNA"/>
</dbReference>
<feature type="compositionally biased region" description="Polar residues" evidence="2">
    <location>
        <begin position="132"/>
        <end position="146"/>
    </location>
</feature>
<dbReference type="PANTHER" id="PTHR46462">
    <property type="entry name" value="UPSET, ISOFORM A"/>
    <property type="match status" value="1"/>
</dbReference>
<sequence>MEVDSEGATLAPPPAPAREVKTGSELGLPVVNASGSETLRVGPEESDRDAAIDPLLTGAAPSLAMDVDPQRGAASNNETSVDQKIAPPSSAKLSGSGSALAIQTKTVHEDLVEDDSAIQTQSSIRDQREETAGSQVGGTTIVSEPQPQYHDGILSRRKSMPPSPRKPIESLPPAPPALISSKPSLLPSSSPHQSGRSMADVTAVSHANSSFESTGAFQQQQPDGPADEDDMDDGDDATVDDEGGVIRCICGYDTDDGFTIQCERCLVWQHCACFGMSQASVPDEYLEGEK</sequence>
<accession>A0A0P1BF04</accession>
<feature type="compositionally biased region" description="Acidic residues" evidence="2">
    <location>
        <begin position="225"/>
        <end position="241"/>
    </location>
</feature>
<keyword evidence="1" id="KW-0156">Chromatin regulator</keyword>
<dbReference type="Gene3D" id="3.30.40.10">
    <property type="entry name" value="Zinc/RING finger domain, C3HC4 (zinc finger)"/>
    <property type="match status" value="1"/>
</dbReference>
<dbReference type="OrthoDB" id="79252at2759"/>
<evidence type="ECO:0000313" key="4">
    <source>
        <dbReference type="Proteomes" id="UP000054845"/>
    </source>
</evidence>
<feature type="compositionally biased region" description="Low complexity" evidence="2">
    <location>
        <begin position="177"/>
        <end position="191"/>
    </location>
</feature>
<dbReference type="STRING" id="401625.A0A0P1BF04"/>
<keyword evidence="3" id="KW-0808">Transferase</keyword>
<dbReference type="SUPFAM" id="SSF57903">
    <property type="entry name" value="FYVE/PHD zinc finger"/>
    <property type="match status" value="1"/>
</dbReference>
<feature type="compositionally biased region" description="Pro residues" evidence="2">
    <location>
        <begin position="161"/>
        <end position="176"/>
    </location>
</feature>
<dbReference type="Pfam" id="PF20826">
    <property type="entry name" value="PHD_5"/>
    <property type="match status" value="1"/>
</dbReference>
<evidence type="ECO:0000256" key="1">
    <source>
        <dbReference type="ARBA" id="ARBA00022853"/>
    </source>
</evidence>
<dbReference type="PANTHER" id="PTHR46462:SF3">
    <property type="entry name" value="UPSET, ISOFORM A"/>
    <property type="match status" value="1"/>
</dbReference>
<feature type="compositionally biased region" description="Low complexity" evidence="2">
    <location>
        <begin position="86"/>
        <end position="97"/>
    </location>
</feature>
<dbReference type="InterPro" id="IPR013083">
    <property type="entry name" value="Znf_RING/FYVE/PHD"/>
</dbReference>
<feature type="compositionally biased region" description="Polar residues" evidence="2">
    <location>
        <begin position="205"/>
        <end position="221"/>
    </location>
</feature>
<dbReference type="GO" id="GO:0006355">
    <property type="term" value="P:regulation of DNA-templated transcription"/>
    <property type="evidence" value="ECO:0007669"/>
    <property type="project" value="TreeGrafter"/>
</dbReference>